<protein>
    <submittedName>
        <fullName evidence="2">Uncharacterized protein</fullName>
    </submittedName>
</protein>
<feature type="compositionally biased region" description="Low complexity" evidence="1">
    <location>
        <begin position="1"/>
        <end position="22"/>
    </location>
</feature>
<dbReference type="EMBL" id="KN838610">
    <property type="protein sequence ID" value="KIK01245.1"/>
    <property type="molecule type" value="Genomic_DNA"/>
</dbReference>
<dbReference type="Proteomes" id="UP000054477">
    <property type="component" value="Unassembled WGS sequence"/>
</dbReference>
<evidence type="ECO:0000313" key="2">
    <source>
        <dbReference type="EMBL" id="KIK01245.1"/>
    </source>
</evidence>
<gene>
    <name evidence="2" type="ORF">K443DRAFT_575975</name>
</gene>
<sequence>MHVQSPLSPSTSTRTSITMPTPVSIRPGLVTRSLASVLARSSHSWPSSSLARGSTSSDLAAGSPNHTPPASPTRSSPPLDAVDLGPLPALMLPTRLTLSNSGPLSGAGGGSKHSSPLRSNCKHGLCSKF</sequence>
<dbReference type="HOGENOM" id="CLU_1949175_0_0_1"/>
<feature type="region of interest" description="Disordered" evidence="1">
    <location>
        <begin position="1"/>
        <end position="29"/>
    </location>
</feature>
<reference evidence="2 3" key="1">
    <citation type="submission" date="2014-04" db="EMBL/GenBank/DDBJ databases">
        <authorList>
            <consortium name="DOE Joint Genome Institute"/>
            <person name="Kuo A."/>
            <person name="Kohler A."/>
            <person name="Nagy L.G."/>
            <person name="Floudas D."/>
            <person name="Copeland A."/>
            <person name="Barry K.W."/>
            <person name="Cichocki N."/>
            <person name="Veneault-Fourrey C."/>
            <person name="LaButti K."/>
            <person name="Lindquist E.A."/>
            <person name="Lipzen A."/>
            <person name="Lundell T."/>
            <person name="Morin E."/>
            <person name="Murat C."/>
            <person name="Sun H."/>
            <person name="Tunlid A."/>
            <person name="Henrissat B."/>
            <person name="Grigoriev I.V."/>
            <person name="Hibbett D.S."/>
            <person name="Martin F."/>
            <person name="Nordberg H.P."/>
            <person name="Cantor M.N."/>
            <person name="Hua S.X."/>
        </authorList>
    </citation>
    <scope>NUCLEOTIDE SEQUENCE [LARGE SCALE GENOMIC DNA]</scope>
    <source>
        <strain evidence="2 3">LaAM-08-1</strain>
    </source>
</reference>
<feature type="region of interest" description="Disordered" evidence="1">
    <location>
        <begin position="41"/>
        <end position="129"/>
    </location>
</feature>
<accession>A0A0C9WRJ5</accession>
<reference evidence="3" key="2">
    <citation type="submission" date="2015-01" db="EMBL/GenBank/DDBJ databases">
        <title>Evolutionary Origins and Diversification of the Mycorrhizal Mutualists.</title>
        <authorList>
            <consortium name="DOE Joint Genome Institute"/>
            <consortium name="Mycorrhizal Genomics Consortium"/>
            <person name="Kohler A."/>
            <person name="Kuo A."/>
            <person name="Nagy L.G."/>
            <person name="Floudas D."/>
            <person name="Copeland A."/>
            <person name="Barry K.W."/>
            <person name="Cichocki N."/>
            <person name="Veneault-Fourrey C."/>
            <person name="LaButti K."/>
            <person name="Lindquist E.A."/>
            <person name="Lipzen A."/>
            <person name="Lundell T."/>
            <person name="Morin E."/>
            <person name="Murat C."/>
            <person name="Riley R."/>
            <person name="Ohm R."/>
            <person name="Sun H."/>
            <person name="Tunlid A."/>
            <person name="Henrissat B."/>
            <person name="Grigoriev I.V."/>
            <person name="Hibbett D.S."/>
            <person name="Martin F."/>
        </authorList>
    </citation>
    <scope>NUCLEOTIDE SEQUENCE [LARGE SCALE GENOMIC DNA]</scope>
    <source>
        <strain evidence="3">LaAM-08-1</strain>
    </source>
</reference>
<name>A0A0C9WRJ5_9AGAR</name>
<evidence type="ECO:0000313" key="3">
    <source>
        <dbReference type="Proteomes" id="UP000054477"/>
    </source>
</evidence>
<keyword evidence="3" id="KW-1185">Reference proteome</keyword>
<feature type="compositionally biased region" description="Polar residues" evidence="1">
    <location>
        <begin position="41"/>
        <end position="58"/>
    </location>
</feature>
<dbReference type="AlphaFoldDB" id="A0A0C9WRJ5"/>
<organism evidence="2 3">
    <name type="scientific">Laccaria amethystina LaAM-08-1</name>
    <dbReference type="NCBI Taxonomy" id="1095629"/>
    <lineage>
        <taxon>Eukaryota</taxon>
        <taxon>Fungi</taxon>
        <taxon>Dikarya</taxon>
        <taxon>Basidiomycota</taxon>
        <taxon>Agaricomycotina</taxon>
        <taxon>Agaricomycetes</taxon>
        <taxon>Agaricomycetidae</taxon>
        <taxon>Agaricales</taxon>
        <taxon>Agaricineae</taxon>
        <taxon>Hydnangiaceae</taxon>
        <taxon>Laccaria</taxon>
    </lineage>
</organism>
<proteinExistence type="predicted"/>
<evidence type="ECO:0000256" key="1">
    <source>
        <dbReference type="SAM" id="MobiDB-lite"/>
    </source>
</evidence>